<keyword evidence="1" id="KW-0560">Oxidoreductase</keyword>
<organism evidence="2 3">
    <name type="scientific">Pholiota conissans</name>
    <dbReference type="NCBI Taxonomy" id="109636"/>
    <lineage>
        <taxon>Eukaryota</taxon>
        <taxon>Fungi</taxon>
        <taxon>Dikarya</taxon>
        <taxon>Basidiomycota</taxon>
        <taxon>Agaricomycotina</taxon>
        <taxon>Agaricomycetes</taxon>
        <taxon>Agaricomycetidae</taxon>
        <taxon>Agaricales</taxon>
        <taxon>Agaricineae</taxon>
        <taxon>Strophariaceae</taxon>
        <taxon>Pholiota</taxon>
    </lineage>
</organism>
<dbReference type="Proteomes" id="UP000807469">
    <property type="component" value="Unassembled WGS sequence"/>
</dbReference>
<reference evidence="2" key="1">
    <citation type="submission" date="2020-11" db="EMBL/GenBank/DDBJ databases">
        <authorList>
            <consortium name="DOE Joint Genome Institute"/>
            <person name="Ahrendt S."/>
            <person name="Riley R."/>
            <person name="Andreopoulos W."/>
            <person name="Labutti K."/>
            <person name="Pangilinan J."/>
            <person name="Ruiz-Duenas F.J."/>
            <person name="Barrasa J.M."/>
            <person name="Sanchez-Garcia M."/>
            <person name="Camarero S."/>
            <person name="Miyauchi S."/>
            <person name="Serrano A."/>
            <person name="Linde D."/>
            <person name="Babiker R."/>
            <person name="Drula E."/>
            <person name="Ayuso-Fernandez I."/>
            <person name="Pacheco R."/>
            <person name="Padilla G."/>
            <person name="Ferreira P."/>
            <person name="Barriuso J."/>
            <person name="Kellner H."/>
            <person name="Castanera R."/>
            <person name="Alfaro M."/>
            <person name="Ramirez L."/>
            <person name="Pisabarro A.G."/>
            <person name="Kuo A."/>
            <person name="Tritt A."/>
            <person name="Lipzen A."/>
            <person name="He G."/>
            <person name="Yan M."/>
            <person name="Ng V."/>
            <person name="Cullen D."/>
            <person name="Martin F."/>
            <person name="Rosso M.-N."/>
            <person name="Henrissat B."/>
            <person name="Hibbett D."/>
            <person name="Martinez A.T."/>
            <person name="Grigoriev I.V."/>
        </authorList>
    </citation>
    <scope>NUCLEOTIDE SEQUENCE</scope>
    <source>
        <strain evidence="2">CIRM-BRFM 674</strain>
    </source>
</reference>
<dbReference type="SUPFAM" id="SSF51735">
    <property type="entry name" value="NAD(P)-binding Rossmann-fold domains"/>
    <property type="match status" value="1"/>
</dbReference>
<comment type="caution">
    <text evidence="2">The sequence shown here is derived from an EMBL/GenBank/DDBJ whole genome shotgun (WGS) entry which is preliminary data.</text>
</comment>
<dbReference type="Pfam" id="PF00106">
    <property type="entry name" value="adh_short"/>
    <property type="match status" value="1"/>
</dbReference>
<proteinExistence type="predicted"/>
<name>A0A9P5ZDB9_9AGAR</name>
<evidence type="ECO:0000313" key="2">
    <source>
        <dbReference type="EMBL" id="KAF9486147.1"/>
    </source>
</evidence>
<protein>
    <submittedName>
        <fullName evidence="2">NAD(P)-binding protein</fullName>
    </submittedName>
</protein>
<dbReference type="Gene3D" id="3.40.50.720">
    <property type="entry name" value="NAD(P)-binding Rossmann-like Domain"/>
    <property type="match status" value="1"/>
</dbReference>
<dbReference type="GO" id="GO:0016491">
    <property type="term" value="F:oxidoreductase activity"/>
    <property type="evidence" value="ECO:0007669"/>
    <property type="project" value="UniProtKB-KW"/>
</dbReference>
<dbReference type="AlphaFoldDB" id="A0A9P5ZDB9"/>
<dbReference type="PANTHER" id="PTHR43157:SF31">
    <property type="entry name" value="PHOSPHATIDYLINOSITOL-GLYCAN BIOSYNTHESIS CLASS F PROTEIN"/>
    <property type="match status" value="1"/>
</dbReference>
<dbReference type="PANTHER" id="PTHR43157">
    <property type="entry name" value="PHOSPHATIDYLINOSITOL-GLYCAN BIOSYNTHESIS CLASS F PROTEIN-RELATED"/>
    <property type="match status" value="1"/>
</dbReference>
<keyword evidence="3" id="KW-1185">Reference proteome</keyword>
<evidence type="ECO:0000313" key="3">
    <source>
        <dbReference type="Proteomes" id="UP000807469"/>
    </source>
</evidence>
<dbReference type="PRINTS" id="PR00081">
    <property type="entry name" value="GDHRDH"/>
</dbReference>
<dbReference type="InterPro" id="IPR036291">
    <property type="entry name" value="NAD(P)-bd_dom_sf"/>
</dbReference>
<dbReference type="InterPro" id="IPR002347">
    <property type="entry name" value="SDR_fam"/>
</dbReference>
<evidence type="ECO:0000256" key="1">
    <source>
        <dbReference type="ARBA" id="ARBA00023002"/>
    </source>
</evidence>
<gene>
    <name evidence="2" type="ORF">BDN70DRAFT_870243</name>
</gene>
<sequence>MFPFSSATFTPENDLPDLTGKVIFVTGANHGIGYATVKHLAGRGAKVYLGSRSEEKGLAAVASLELELADLSSKGKDAAKRPTPGKVIYHHCDMSTPAQAKETAEKLIEKEERLDVLINNAGVLADKAIQDQIMMVNHFGTFQITQSLLPLLIKTAKEPNSDVRIVYVGSDAHKLGRAKDPNIHFKTEADFKPDTSKDWFPAFSTYCISKLTNVLTLKAWQRRVAENNITCLVVHPGAVNTFADRLPLRFLLNPIVNLFFVSPDVGAYNSCFAAASPLVKAEPEKYRGAYLVPTGKVKLEGENARNEALQEEIWESTVRILGEWEAKASE</sequence>
<accession>A0A9P5ZDB9</accession>
<dbReference type="OrthoDB" id="191139at2759"/>
<dbReference type="EMBL" id="MU155131">
    <property type="protein sequence ID" value="KAF9486147.1"/>
    <property type="molecule type" value="Genomic_DNA"/>
</dbReference>